<dbReference type="EMBL" id="KN833908">
    <property type="protein sequence ID" value="KIK15065.1"/>
    <property type="molecule type" value="Genomic_DNA"/>
</dbReference>
<accession>A0A0C9XRZ6</accession>
<name>A0A0C9XRZ6_9AGAM</name>
<organism evidence="2 3">
    <name type="scientific">Pisolithus microcarpus 441</name>
    <dbReference type="NCBI Taxonomy" id="765257"/>
    <lineage>
        <taxon>Eukaryota</taxon>
        <taxon>Fungi</taxon>
        <taxon>Dikarya</taxon>
        <taxon>Basidiomycota</taxon>
        <taxon>Agaricomycotina</taxon>
        <taxon>Agaricomycetes</taxon>
        <taxon>Agaricomycetidae</taxon>
        <taxon>Boletales</taxon>
        <taxon>Sclerodermatineae</taxon>
        <taxon>Pisolithaceae</taxon>
        <taxon>Pisolithus</taxon>
    </lineage>
</organism>
<dbReference type="AlphaFoldDB" id="A0A0C9XRZ6"/>
<evidence type="ECO:0000313" key="2">
    <source>
        <dbReference type="EMBL" id="KIK15065.1"/>
    </source>
</evidence>
<dbReference type="HOGENOM" id="CLU_2758760_0_0_1"/>
<evidence type="ECO:0000256" key="1">
    <source>
        <dbReference type="SAM" id="MobiDB-lite"/>
    </source>
</evidence>
<reference evidence="3" key="2">
    <citation type="submission" date="2015-01" db="EMBL/GenBank/DDBJ databases">
        <title>Evolutionary Origins and Diversification of the Mycorrhizal Mutualists.</title>
        <authorList>
            <consortium name="DOE Joint Genome Institute"/>
            <consortium name="Mycorrhizal Genomics Consortium"/>
            <person name="Kohler A."/>
            <person name="Kuo A."/>
            <person name="Nagy L.G."/>
            <person name="Floudas D."/>
            <person name="Copeland A."/>
            <person name="Barry K.W."/>
            <person name="Cichocki N."/>
            <person name="Veneault-Fourrey C."/>
            <person name="LaButti K."/>
            <person name="Lindquist E.A."/>
            <person name="Lipzen A."/>
            <person name="Lundell T."/>
            <person name="Morin E."/>
            <person name="Murat C."/>
            <person name="Riley R."/>
            <person name="Ohm R."/>
            <person name="Sun H."/>
            <person name="Tunlid A."/>
            <person name="Henrissat B."/>
            <person name="Grigoriev I.V."/>
            <person name="Hibbett D.S."/>
            <person name="Martin F."/>
        </authorList>
    </citation>
    <scope>NUCLEOTIDE SEQUENCE [LARGE SCALE GENOMIC DNA]</scope>
    <source>
        <strain evidence="3">441</strain>
    </source>
</reference>
<dbReference type="Proteomes" id="UP000054018">
    <property type="component" value="Unassembled WGS sequence"/>
</dbReference>
<gene>
    <name evidence="2" type="ORF">PISMIDRAFT_16785</name>
</gene>
<keyword evidence="3" id="KW-1185">Reference proteome</keyword>
<feature type="region of interest" description="Disordered" evidence="1">
    <location>
        <begin position="1"/>
        <end position="70"/>
    </location>
</feature>
<feature type="compositionally biased region" description="Basic and acidic residues" evidence="1">
    <location>
        <begin position="1"/>
        <end position="39"/>
    </location>
</feature>
<protein>
    <submittedName>
        <fullName evidence="2">Uncharacterized protein</fullName>
    </submittedName>
</protein>
<sequence length="70" mass="8059">MKVRAEDSETEVKGLLDEPSRRELETWPATYKDRPRDMTQAETAAESDVLGNRDEGAPEEERGYNQYIVQ</sequence>
<evidence type="ECO:0000313" key="3">
    <source>
        <dbReference type="Proteomes" id="UP000054018"/>
    </source>
</evidence>
<feature type="compositionally biased region" description="Basic and acidic residues" evidence="1">
    <location>
        <begin position="51"/>
        <end position="63"/>
    </location>
</feature>
<proteinExistence type="predicted"/>
<reference evidence="2 3" key="1">
    <citation type="submission" date="2014-04" db="EMBL/GenBank/DDBJ databases">
        <authorList>
            <consortium name="DOE Joint Genome Institute"/>
            <person name="Kuo A."/>
            <person name="Kohler A."/>
            <person name="Costa M.D."/>
            <person name="Nagy L.G."/>
            <person name="Floudas D."/>
            <person name="Copeland A."/>
            <person name="Barry K.W."/>
            <person name="Cichocki N."/>
            <person name="Veneault-Fourrey C."/>
            <person name="LaButti K."/>
            <person name="Lindquist E.A."/>
            <person name="Lipzen A."/>
            <person name="Lundell T."/>
            <person name="Morin E."/>
            <person name="Murat C."/>
            <person name="Sun H."/>
            <person name="Tunlid A."/>
            <person name="Henrissat B."/>
            <person name="Grigoriev I.V."/>
            <person name="Hibbett D.S."/>
            <person name="Martin F."/>
            <person name="Nordberg H.P."/>
            <person name="Cantor M.N."/>
            <person name="Hua S.X."/>
        </authorList>
    </citation>
    <scope>NUCLEOTIDE SEQUENCE [LARGE SCALE GENOMIC DNA]</scope>
    <source>
        <strain evidence="2 3">441</strain>
    </source>
</reference>